<keyword evidence="3" id="KW-0456">Lyase</keyword>
<dbReference type="Gene3D" id="2.60.220.10">
    <property type="entry name" value="Polysaccharide lyase family 8-like, C-terminal"/>
    <property type="match status" value="1"/>
</dbReference>
<sequence length="803" mass="91403">MAEAFVSEQSSLYHNPKLLKDIISGMEWMNEHRYNEQLSQYSNWWHWEIGGPQALNNLVVLLYSYLDEEKINRYMDVVDHFQPAPTKSGATTPDNYREAFGANRVDVSKVVAVRGIIVKDPSKIAASRDALSQVFEYVTEGNGFYKDGSFVQHEDIAYTGSYGIVLIEGLTELLEVFSGSTWKVTNPNVNNVYEWIQDSFEPLMYKGSLMDMVRGRAISRDFLQDHNAGHSVIKTVVRMGQFAPEPYGDRFLRMAKHWIQEDTFLDYIENAESFRDITLAKTLLSNNDIKPRGELYLHKTFASMDRVVHRKPGYAFGLSMYSNRIQNYEDMNNENRKGWYTGEGMAYLYNDDLGQFSDGYWPTVDPYRMPGTTIDTMTRTDGSGEHRSTQSWTGGSTLNEQYGTAGMSYDAWNSSLQAKKSWFMFDNEIVALGADITSSDDRPIETIVENRKIRQDGSNKVIINGESPLNELGSEKEIKEVEWAYLEGNGEGADIGYYFPEKANLYVKKEQREGKWSDINYGGPEEVIKRSYATMWLDHGKNPNAERYAYTLLPNQSADEIEQYAANPDVQILRNDKAVQAVHETTQNILGANFWESTKQQAGPLTVYDKASITMKEIENELEIAVSDPTMENDGTIEVEIDRKAFGVIKADEGVKVTKLKPFIKLEIDVKEAKGKTFTTKLQLNPKQSDQSDHFLTDAKINQEQMEANGTVDAVVNISSQTNDREKATVTTAFYNWKGELKKAVHHEEDFEQGQSKEIKQSLNLPQKIDGGEVRIFMWKGKDFENGEYQLLSNVVTFPVTDR</sequence>
<dbReference type="Pfam" id="PF08124">
    <property type="entry name" value="Lyase_8_N"/>
    <property type="match status" value="1"/>
</dbReference>
<dbReference type="InterPro" id="IPR011071">
    <property type="entry name" value="Lyase_8-like_C"/>
</dbReference>
<evidence type="ECO:0000313" key="8">
    <source>
        <dbReference type="EMBL" id="MBM7587283.1"/>
    </source>
</evidence>
<feature type="domain" description="Polysaccharide lyase family 8 C-terminal" evidence="6">
    <location>
        <begin position="571"/>
        <end position="634"/>
    </location>
</feature>
<evidence type="ECO:0000256" key="4">
    <source>
        <dbReference type="SAM" id="MobiDB-lite"/>
    </source>
</evidence>
<dbReference type="SUPFAM" id="SSF49863">
    <property type="entry name" value="Hyaluronate lyase-like, C-terminal domain"/>
    <property type="match status" value="1"/>
</dbReference>
<proteinExistence type="inferred from homology"/>
<evidence type="ECO:0008006" key="10">
    <source>
        <dbReference type="Google" id="ProtNLM"/>
    </source>
</evidence>
<dbReference type="InterPro" id="IPR004103">
    <property type="entry name" value="Lyase_8_C"/>
</dbReference>
<dbReference type="InterPro" id="IPR012970">
    <property type="entry name" value="Lyase_8_alpha_N"/>
</dbReference>
<evidence type="ECO:0000259" key="6">
    <source>
        <dbReference type="Pfam" id="PF02884"/>
    </source>
</evidence>
<evidence type="ECO:0000256" key="2">
    <source>
        <dbReference type="ARBA" id="ARBA00022729"/>
    </source>
</evidence>
<name>A0ABS2NHI7_9BACI</name>
<comment type="similarity">
    <text evidence="1">Belongs to the polysaccharide lyase 8 family.</text>
</comment>
<dbReference type="CDD" id="cd01083">
    <property type="entry name" value="GAG_Lyase"/>
    <property type="match status" value="1"/>
</dbReference>
<organism evidence="8 9">
    <name type="scientific">Rossellomorea pakistanensis</name>
    <dbReference type="NCBI Taxonomy" id="992288"/>
    <lineage>
        <taxon>Bacteria</taxon>
        <taxon>Bacillati</taxon>
        <taxon>Bacillota</taxon>
        <taxon>Bacilli</taxon>
        <taxon>Bacillales</taxon>
        <taxon>Bacillaceae</taxon>
        <taxon>Rossellomorea</taxon>
    </lineage>
</organism>
<evidence type="ECO:0000256" key="3">
    <source>
        <dbReference type="ARBA" id="ARBA00023239"/>
    </source>
</evidence>
<dbReference type="InterPro" id="IPR038970">
    <property type="entry name" value="Lyase_8"/>
</dbReference>
<gene>
    <name evidence="8" type="ORF">JOC86_003856</name>
</gene>
<keyword evidence="9" id="KW-1185">Reference proteome</keyword>
<protein>
    <recommendedName>
        <fullName evidence="10">Hyaluronate lyase</fullName>
    </recommendedName>
</protein>
<dbReference type="Pfam" id="PF02278">
    <property type="entry name" value="Lyase_8"/>
    <property type="match status" value="1"/>
</dbReference>
<dbReference type="Pfam" id="PF02884">
    <property type="entry name" value="Lyase_8_C"/>
    <property type="match status" value="1"/>
</dbReference>
<feature type="domain" description="Polysaccharide lyase 8 N-terminal alpha-helical" evidence="7">
    <location>
        <begin position="1"/>
        <end position="250"/>
    </location>
</feature>
<feature type="domain" description="Polysaccharide lyase family 8 central" evidence="5">
    <location>
        <begin position="298"/>
        <end position="556"/>
    </location>
</feature>
<evidence type="ECO:0000256" key="1">
    <source>
        <dbReference type="ARBA" id="ARBA00006699"/>
    </source>
</evidence>
<accession>A0ABS2NHI7</accession>
<dbReference type="Gene3D" id="2.70.98.10">
    <property type="match status" value="1"/>
</dbReference>
<dbReference type="Proteomes" id="UP001646157">
    <property type="component" value="Unassembled WGS sequence"/>
</dbReference>
<dbReference type="EMBL" id="JAFBDZ010000004">
    <property type="protein sequence ID" value="MBM7587283.1"/>
    <property type="molecule type" value="Genomic_DNA"/>
</dbReference>
<dbReference type="InterPro" id="IPR003159">
    <property type="entry name" value="Lyase_8_central_dom"/>
</dbReference>
<evidence type="ECO:0000259" key="7">
    <source>
        <dbReference type="Pfam" id="PF08124"/>
    </source>
</evidence>
<dbReference type="InterPro" id="IPR008929">
    <property type="entry name" value="Chondroitin_lyas"/>
</dbReference>
<dbReference type="PANTHER" id="PTHR38481">
    <property type="entry name" value="HYALURONATE LYASE"/>
    <property type="match status" value="1"/>
</dbReference>
<evidence type="ECO:0000313" key="9">
    <source>
        <dbReference type="Proteomes" id="UP001646157"/>
    </source>
</evidence>
<dbReference type="SUPFAM" id="SSF48230">
    <property type="entry name" value="Chondroitin AC/alginate lyase"/>
    <property type="match status" value="1"/>
</dbReference>
<reference evidence="8 9" key="1">
    <citation type="submission" date="2021-01" db="EMBL/GenBank/DDBJ databases">
        <title>Genomic Encyclopedia of Type Strains, Phase IV (KMG-IV): sequencing the most valuable type-strain genomes for metagenomic binning, comparative biology and taxonomic classification.</title>
        <authorList>
            <person name="Goeker M."/>
        </authorList>
    </citation>
    <scope>NUCLEOTIDE SEQUENCE [LARGE SCALE GENOMIC DNA]</scope>
    <source>
        <strain evidence="8 9">DSM 24834</strain>
    </source>
</reference>
<dbReference type="InterPro" id="IPR011013">
    <property type="entry name" value="Gal_mutarotase_sf_dom"/>
</dbReference>
<keyword evidence="2" id="KW-0732">Signal</keyword>
<dbReference type="Gene3D" id="1.50.10.100">
    <property type="entry name" value="Chondroitin AC/alginate lyase"/>
    <property type="match status" value="1"/>
</dbReference>
<dbReference type="InterPro" id="IPR014718">
    <property type="entry name" value="GH-type_carb-bd"/>
</dbReference>
<dbReference type="SUPFAM" id="SSF74650">
    <property type="entry name" value="Galactose mutarotase-like"/>
    <property type="match status" value="1"/>
</dbReference>
<evidence type="ECO:0000259" key="5">
    <source>
        <dbReference type="Pfam" id="PF02278"/>
    </source>
</evidence>
<dbReference type="PANTHER" id="PTHR38481:SF1">
    <property type="entry name" value="HYALURONATE LYASE"/>
    <property type="match status" value="1"/>
</dbReference>
<feature type="region of interest" description="Disordered" evidence="4">
    <location>
        <begin position="377"/>
        <end position="396"/>
    </location>
</feature>
<comment type="caution">
    <text evidence="8">The sequence shown here is derived from an EMBL/GenBank/DDBJ whole genome shotgun (WGS) entry which is preliminary data.</text>
</comment>